<dbReference type="Proteomes" id="UP000233160">
    <property type="component" value="Unassembled WGS sequence"/>
</dbReference>
<evidence type="ECO:0000313" key="8">
    <source>
        <dbReference type="Proteomes" id="UP000233160"/>
    </source>
</evidence>
<feature type="transmembrane region" description="Helical" evidence="6">
    <location>
        <begin position="45"/>
        <end position="67"/>
    </location>
</feature>
<dbReference type="Pfam" id="PF04103">
    <property type="entry name" value="CD20"/>
    <property type="match status" value="1"/>
</dbReference>
<keyword evidence="3 6" id="KW-1133">Transmembrane helix</keyword>
<evidence type="ECO:0000256" key="1">
    <source>
        <dbReference type="ARBA" id="ARBA00004141"/>
    </source>
</evidence>
<keyword evidence="4 6" id="KW-0472">Membrane</keyword>
<evidence type="ECO:0008006" key="9">
    <source>
        <dbReference type="Google" id="ProtNLM"/>
    </source>
</evidence>
<sequence>MPLQPQTKWNFDAFTPKGTVTPQREKPGHTYQKDNDLMNGLPREATVLGTIQILCCLMISSLGVILVSDPYSSHFSPAVSNILVSGYPFIGALC</sequence>
<evidence type="ECO:0000256" key="5">
    <source>
        <dbReference type="SAM" id="MobiDB-lite"/>
    </source>
</evidence>
<feature type="region of interest" description="Disordered" evidence="5">
    <location>
        <begin position="14"/>
        <end position="37"/>
    </location>
</feature>
<evidence type="ECO:0000313" key="7">
    <source>
        <dbReference type="Ensembl" id="ENSPCOP00000010868.1"/>
    </source>
</evidence>
<protein>
    <recommendedName>
        <fullName evidence="9">Membrane spanning 4-domains A7</fullName>
    </recommendedName>
</protein>
<organism evidence="7 8">
    <name type="scientific">Propithecus coquereli</name>
    <name type="common">Coquerel's sifaka</name>
    <name type="synonym">Propithecus verreauxi coquereli</name>
    <dbReference type="NCBI Taxonomy" id="379532"/>
    <lineage>
        <taxon>Eukaryota</taxon>
        <taxon>Metazoa</taxon>
        <taxon>Chordata</taxon>
        <taxon>Craniata</taxon>
        <taxon>Vertebrata</taxon>
        <taxon>Euteleostomi</taxon>
        <taxon>Mammalia</taxon>
        <taxon>Eutheria</taxon>
        <taxon>Euarchontoglires</taxon>
        <taxon>Primates</taxon>
        <taxon>Strepsirrhini</taxon>
        <taxon>Lemuriformes</taxon>
        <taxon>Indriidae</taxon>
        <taxon>Propithecus</taxon>
    </lineage>
</organism>
<feature type="compositionally biased region" description="Basic and acidic residues" evidence="5">
    <location>
        <begin position="23"/>
        <end position="36"/>
    </location>
</feature>
<reference evidence="7" key="2">
    <citation type="submission" date="2025-09" db="UniProtKB">
        <authorList>
            <consortium name="Ensembl"/>
        </authorList>
    </citation>
    <scope>IDENTIFICATION</scope>
</reference>
<evidence type="ECO:0000256" key="4">
    <source>
        <dbReference type="ARBA" id="ARBA00023136"/>
    </source>
</evidence>
<comment type="subcellular location">
    <subcellularLocation>
        <location evidence="1">Membrane</location>
        <topology evidence="1">Multi-pass membrane protein</topology>
    </subcellularLocation>
</comment>
<name>A0A2K6FA66_PROCO</name>
<dbReference type="Ensembl" id="ENSPCOT00000021450.1">
    <property type="protein sequence ID" value="ENSPCOP00000010868.1"/>
    <property type="gene ID" value="ENSPCOG00000016917.1"/>
</dbReference>
<reference evidence="7" key="1">
    <citation type="submission" date="2025-08" db="UniProtKB">
        <authorList>
            <consortium name="Ensembl"/>
        </authorList>
    </citation>
    <scope>IDENTIFICATION</scope>
</reference>
<evidence type="ECO:0000256" key="6">
    <source>
        <dbReference type="SAM" id="Phobius"/>
    </source>
</evidence>
<proteinExistence type="predicted"/>
<dbReference type="GO" id="GO:0016020">
    <property type="term" value="C:membrane"/>
    <property type="evidence" value="ECO:0007669"/>
    <property type="project" value="UniProtKB-SubCell"/>
</dbReference>
<dbReference type="InterPro" id="IPR007237">
    <property type="entry name" value="CD20-like"/>
</dbReference>
<evidence type="ECO:0000256" key="3">
    <source>
        <dbReference type="ARBA" id="ARBA00022989"/>
    </source>
</evidence>
<dbReference type="GeneTree" id="ENSGT00940000162779"/>
<dbReference type="AlphaFoldDB" id="A0A2K6FA66"/>
<keyword evidence="2 6" id="KW-0812">Transmembrane</keyword>
<evidence type="ECO:0000256" key="2">
    <source>
        <dbReference type="ARBA" id="ARBA00022692"/>
    </source>
</evidence>
<accession>A0A2K6FA66</accession>
<dbReference type="STRING" id="379532.ENSPCOP00000010868"/>
<keyword evidence="8" id="KW-1185">Reference proteome</keyword>
<dbReference type="OMA" id="MLFCILW"/>